<dbReference type="SUPFAM" id="SSF53850">
    <property type="entry name" value="Periplasmic binding protein-like II"/>
    <property type="match status" value="1"/>
</dbReference>
<dbReference type="EMBL" id="CP035037">
    <property type="protein sequence ID" value="QAB18957.1"/>
    <property type="molecule type" value="Genomic_DNA"/>
</dbReference>
<reference evidence="3 4" key="1">
    <citation type="submission" date="2019-01" db="EMBL/GenBank/DDBJ databases">
        <title>Leucobacter muris sp. nov. isolated from the nose of a laboratory mouse.</title>
        <authorList>
            <person name="Benga L."/>
            <person name="Sproeer C."/>
            <person name="Schumann P."/>
            <person name="Verbarg S."/>
            <person name="Bunk B."/>
            <person name="Engelhardt E."/>
            <person name="Benten P.M."/>
            <person name="Sager M."/>
        </authorList>
    </citation>
    <scope>NUCLEOTIDE SEQUENCE [LARGE SCALE GENOMIC DNA]</scope>
    <source>
        <strain evidence="3 4">DSM 101948</strain>
    </source>
</reference>
<dbReference type="RefSeq" id="WP_051066175.1">
    <property type="nucleotide sequence ID" value="NZ_CP035037.1"/>
</dbReference>
<dbReference type="Proteomes" id="UP000285768">
    <property type="component" value="Chromosome"/>
</dbReference>
<sequence>MRRRLARLGSGILAAGLAASLIACSGGGSQQDGDGGAAQSEEIELSAGWVSAIDQIGLPAALDQGFFEDEGLDVAVAEPFASGVDQLNALETDQIQFAQVGAPLIGAVLKGADYVIVGNYTGSAAQLGIDETMAIVAKSDAGVSGDDLSSLRGKRLGVTVGSINHLYLLALLEDNGMTPDDVEIVNTAATDLAVALQTDGIDAAVIWDPWPMTIEQQVEGTETVLRGGGYIGFMGYIVAKRDFVEQNPDAVERFLRARAAADQWMRENPDDAAQTATRWLSGMDEGIAQEAMAFNIKQLDGRISACNFQALSDAEDTLFALGSIDGTFDVNEVFVPGPINTIADESPELFEDLAAVPDSARITDGFVFDPAAGMCG</sequence>
<keyword evidence="4" id="KW-1185">Reference proteome</keyword>
<evidence type="ECO:0000259" key="2">
    <source>
        <dbReference type="Pfam" id="PF09084"/>
    </source>
</evidence>
<accession>A0ABX5QIM8</accession>
<evidence type="ECO:0000256" key="1">
    <source>
        <dbReference type="SAM" id="SignalP"/>
    </source>
</evidence>
<feature type="domain" description="SsuA/THI5-like" evidence="2">
    <location>
        <begin position="56"/>
        <end position="272"/>
    </location>
</feature>
<gene>
    <name evidence="3" type="ORF">Leucomu_14470</name>
</gene>
<evidence type="ECO:0000313" key="4">
    <source>
        <dbReference type="Proteomes" id="UP000285768"/>
    </source>
</evidence>
<organism evidence="3 4">
    <name type="scientific">Leucobacter muris</name>
    <dbReference type="NCBI Taxonomy" id="1935379"/>
    <lineage>
        <taxon>Bacteria</taxon>
        <taxon>Bacillati</taxon>
        <taxon>Actinomycetota</taxon>
        <taxon>Actinomycetes</taxon>
        <taxon>Micrococcales</taxon>
        <taxon>Microbacteriaceae</taxon>
        <taxon>Leucobacter</taxon>
    </lineage>
</organism>
<feature type="chain" id="PRO_5045776310" evidence="1">
    <location>
        <begin position="26"/>
        <end position="376"/>
    </location>
</feature>
<dbReference type="PANTHER" id="PTHR30024">
    <property type="entry name" value="ALIPHATIC SULFONATES-BINDING PROTEIN-RELATED"/>
    <property type="match status" value="1"/>
</dbReference>
<dbReference type="Gene3D" id="3.40.190.10">
    <property type="entry name" value="Periplasmic binding protein-like II"/>
    <property type="match status" value="2"/>
</dbReference>
<protein>
    <submittedName>
        <fullName evidence="3">ABC transporter substrate-binding protein</fullName>
    </submittedName>
</protein>
<dbReference type="InterPro" id="IPR015168">
    <property type="entry name" value="SsuA/THI5"/>
</dbReference>
<proteinExistence type="predicted"/>
<name>A0ABX5QIM8_9MICO</name>
<evidence type="ECO:0000313" key="3">
    <source>
        <dbReference type="EMBL" id="QAB18957.1"/>
    </source>
</evidence>
<dbReference type="PROSITE" id="PS51257">
    <property type="entry name" value="PROKAR_LIPOPROTEIN"/>
    <property type="match status" value="1"/>
</dbReference>
<feature type="signal peptide" evidence="1">
    <location>
        <begin position="1"/>
        <end position="25"/>
    </location>
</feature>
<dbReference type="CDD" id="cd01008">
    <property type="entry name" value="PBP2_NrtA_SsuA_CpmA_like"/>
    <property type="match status" value="1"/>
</dbReference>
<keyword evidence="1" id="KW-0732">Signal</keyword>
<dbReference type="Pfam" id="PF09084">
    <property type="entry name" value="NMT1"/>
    <property type="match status" value="1"/>
</dbReference>